<keyword evidence="2" id="KW-0689">Ribosomal protein</keyword>
<accession>A0A7N5JPC8</accession>
<reference evidence="5 6" key="1">
    <citation type="journal article" date="2010" name="Nature">
        <title>The sequence and de novo assembly of the giant panda genome.</title>
        <authorList>
            <person name="Li R."/>
            <person name="Fan W."/>
            <person name="Tian G."/>
            <person name="Zhu H."/>
            <person name="He L."/>
            <person name="Cai J."/>
            <person name="Huang Q."/>
            <person name="Cai Q."/>
            <person name="Li B."/>
            <person name="Bai Y."/>
            <person name="Zhang Z."/>
            <person name="Zhang Y."/>
            <person name="Wang W."/>
            <person name="Li J."/>
            <person name="Wei F."/>
            <person name="Li H."/>
            <person name="Jian M."/>
            <person name="Li J."/>
            <person name="Zhang Z."/>
            <person name="Nielsen R."/>
            <person name="Li D."/>
            <person name="Gu W."/>
            <person name="Yang Z."/>
            <person name="Xuan Z."/>
            <person name="Ryder O.A."/>
            <person name="Leung F.C."/>
            <person name="Zhou Y."/>
            <person name="Cao J."/>
            <person name="Sun X."/>
            <person name="Fu Y."/>
            <person name="Fang X."/>
            <person name="Guo X."/>
            <person name="Wang B."/>
            <person name="Hou R."/>
            <person name="Shen F."/>
            <person name="Mu B."/>
            <person name="Ni P."/>
            <person name="Lin R."/>
            <person name="Qian W."/>
            <person name="Wang G."/>
            <person name="Yu C."/>
            <person name="Nie W."/>
            <person name="Wang J."/>
            <person name="Wu Z."/>
            <person name="Liang H."/>
            <person name="Min J."/>
            <person name="Wu Q."/>
            <person name="Cheng S."/>
            <person name="Ruan J."/>
            <person name="Wang M."/>
            <person name="Shi Z."/>
            <person name="Wen M."/>
            <person name="Liu B."/>
            <person name="Ren X."/>
            <person name="Zheng H."/>
            <person name="Dong D."/>
            <person name="Cook K."/>
            <person name="Shan G."/>
            <person name="Zhang H."/>
            <person name="Kosiol C."/>
            <person name="Xie X."/>
            <person name="Lu Z."/>
            <person name="Zheng H."/>
            <person name="Li Y."/>
            <person name="Steiner C.C."/>
            <person name="Lam T.T."/>
            <person name="Lin S."/>
            <person name="Zhang Q."/>
            <person name="Li G."/>
            <person name="Tian J."/>
            <person name="Gong T."/>
            <person name="Liu H."/>
            <person name="Zhang D."/>
            <person name="Fang L."/>
            <person name="Ye C."/>
            <person name="Zhang J."/>
            <person name="Hu W."/>
            <person name="Xu A."/>
            <person name="Ren Y."/>
            <person name="Zhang G."/>
            <person name="Bruford M.W."/>
            <person name="Li Q."/>
            <person name="Ma L."/>
            <person name="Guo Y."/>
            <person name="An N."/>
            <person name="Hu Y."/>
            <person name="Zheng Y."/>
            <person name="Shi Y."/>
            <person name="Li Z."/>
            <person name="Liu Q."/>
            <person name="Chen Y."/>
            <person name="Zhao J."/>
            <person name="Qu N."/>
            <person name="Zhao S."/>
            <person name="Tian F."/>
            <person name="Wang X."/>
            <person name="Wang H."/>
            <person name="Xu L."/>
            <person name="Liu X."/>
            <person name="Vinar T."/>
            <person name="Wang Y."/>
            <person name="Lam T.W."/>
            <person name="Yiu S.M."/>
            <person name="Liu S."/>
            <person name="Zhang H."/>
            <person name="Li D."/>
            <person name="Huang Y."/>
            <person name="Wang X."/>
            <person name="Yang G."/>
            <person name="Jiang Z."/>
            <person name="Wang J."/>
            <person name="Qin N."/>
            <person name="Li L."/>
            <person name="Li J."/>
            <person name="Bolund L."/>
            <person name="Kristiansen K."/>
            <person name="Wong G.K."/>
            <person name="Olson M."/>
            <person name="Zhang X."/>
            <person name="Li S."/>
            <person name="Yang H."/>
            <person name="Wang J."/>
            <person name="Wang J."/>
        </authorList>
    </citation>
    <scope>NUCLEOTIDE SEQUENCE [LARGE SCALE GENOMIC DNA]</scope>
</reference>
<dbReference type="GeneTree" id="ENSGT01150000287133"/>
<keyword evidence="1" id="KW-0963">Cytoplasm</keyword>
<evidence type="ECO:0000256" key="4">
    <source>
        <dbReference type="SAM" id="MobiDB-lite"/>
    </source>
</evidence>
<dbReference type="Proteomes" id="UP000008912">
    <property type="component" value="Unassembled WGS sequence"/>
</dbReference>
<reference evidence="5" key="3">
    <citation type="submission" date="2025-09" db="UniProtKB">
        <authorList>
            <consortium name="Ensembl"/>
        </authorList>
    </citation>
    <scope>IDENTIFICATION</scope>
</reference>
<feature type="region of interest" description="Disordered" evidence="4">
    <location>
        <begin position="1"/>
        <end position="20"/>
    </location>
</feature>
<proteinExistence type="predicted"/>
<sequence>MVVSKNKHLMKGSKKGGKKKVVDPFSEEDFCDVKAPAMFNIKNIGTKKNTLVMRTQGTKITPGVPKGIVFEVSLADLQNDEVAFRKFKLITEDVQRKNYNHFSRCKKNM</sequence>
<keyword evidence="6" id="KW-1185">Reference proteome</keyword>
<evidence type="ECO:0000313" key="6">
    <source>
        <dbReference type="Proteomes" id="UP000008912"/>
    </source>
</evidence>
<name>A0A7N5JPC8_AILME</name>
<dbReference type="Ensembl" id="ENSAMET00000038461.1">
    <property type="protein sequence ID" value="ENSAMEP00000028433.1"/>
    <property type="gene ID" value="ENSAMEG00000027430.1"/>
</dbReference>
<evidence type="ECO:0000256" key="3">
    <source>
        <dbReference type="ARBA" id="ARBA00023274"/>
    </source>
</evidence>
<keyword evidence="3" id="KW-0687">Ribonucleoprotein</keyword>
<dbReference type="GO" id="GO:1990904">
    <property type="term" value="C:ribonucleoprotein complex"/>
    <property type="evidence" value="ECO:0007669"/>
    <property type="project" value="UniProtKB-KW"/>
</dbReference>
<evidence type="ECO:0000256" key="2">
    <source>
        <dbReference type="ARBA" id="ARBA00022980"/>
    </source>
</evidence>
<dbReference type="PANTHER" id="PTHR11830">
    <property type="entry name" value="40S RIBOSOMAL PROTEIN S3A"/>
    <property type="match status" value="1"/>
</dbReference>
<evidence type="ECO:0000256" key="1">
    <source>
        <dbReference type="ARBA" id="ARBA00022490"/>
    </source>
</evidence>
<dbReference type="GO" id="GO:0005840">
    <property type="term" value="C:ribosome"/>
    <property type="evidence" value="ECO:0007669"/>
    <property type="project" value="UniProtKB-KW"/>
</dbReference>
<dbReference type="AlphaFoldDB" id="A0A7N5JPC8"/>
<evidence type="ECO:0000313" key="5">
    <source>
        <dbReference type="Ensembl" id="ENSAMEP00000028433.1"/>
    </source>
</evidence>
<dbReference type="InterPro" id="IPR001593">
    <property type="entry name" value="Ribosomal_eS1"/>
</dbReference>
<dbReference type="GO" id="GO:0003735">
    <property type="term" value="F:structural constituent of ribosome"/>
    <property type="evidence" value="ECO:0007669"/>
    <property type="project" value="InterPro"/>
</dbReference>
<feature type="compositionally biased region" description="Basic residues" evidence="4">
    <location>
        <begin position="1"/>
        <end position="19"/>
    </location>
</feature>
<dbReference type="InParanoid" id="A0A7N5JPC8"/>
<dbReference type="SMART" id="SM01397">
    <property type="entry name" value="Ribosomal_S3Ae"/>
    <property type="match status" value="1"/>
</dbReference>
<dbReference type="Pfam" id="PF01015">
    <property type="entry name" value="Ribosomal_S3Ae"/>
    <property type="match status" value="1"/>
</dbReference>
<organism evidence="5 6">
    <name type="scientific">Ailuropoda melanoleuca</name>
    <name type="common">Giant panda</name>
    <dbReference type="NCBI Taxonomy" id="9646"/>
    <lineage>
        <taxon>Eukaryota</taxon>
        <taxon>Metazoa</taxon>
        <taxon>Chordata</taxon>
        <taxon>Craniata</taxon>
        <taxon>Vertebrata</taxon>
        <taxon>Euteleostomi</taxon>
        <taxon>Mammalia</taxon>
        <taxon>Eutheria</taxon>
        <taxon>Laurasiatheria</taxon>
        <taxon>Carnivora</taxon>
        <taxon>Caniformia</taxon>
        <taxon>Ursidae</taxon>
        <taxon>Ailuropoda</taxon>
    </lineage>
</organism>
<reference evidence="5" key="2">
    <citation type="submission" date="2025-08" db="UniProtKB">
        <authorList>
            <consortium name="Ensembl"/>
        </authorList>
    </citation>
    <scope>IDENTIFICATION</scope>
</reference>
<protein>
    <submittedName>
        <fullName evidence="5">Uncharacterized protein</fullName>
    </submittedName>
</protein>
<dbReference type="GO" id="GO:0006412">
    <property type="term" value="P:translation"/>
    <property type="evidence" value="ECO:0007669"/>
    <property type="project" value="InterPro"/>
</dbReference>